<dbReference type="InterPro" id="IPR005196">
    <property type="entry name" value="Glyco_hydro_65_N"/>
</dbReference>
<comment type="similarity">
    <text evidence="2">Belongs to the glycosyl hydrolase 65 family.</text>
</comment>
<dbReference type="EMBL" id="CP138897">
    <property type="protein sequence ID" value="WPK25897.1"/>
    <property type="molecule type" value="Genomic_DNA"/>
</dbReference>
<proteinExistence type="inferred from homology"/>
<dbReference type="AlphaFoldDB" id="A0AAX4HC73"/>
<evidence type="ECO:0000313" key="9">
    <source>
        <dbReference type="EMBL" id="WPK25897.1"/>
    </source>
</evidence>
<dbReference type="GeneID" id="88174297"/>
<evidence type="ECO:0000259" key="7">
    <source>
        <dbReference type="Pfam" id="PF03632"/>
    </source>
</evidence>
<reference evidence="9 10" key="1">
    <citation type="submission" date="2023-10" db="EMBL/GenBank/DDBJ databases">
        <title>Draft Genome Sequence of Candida saopaulonensis from a very Premature Infant with Sepsis.</title>
        <authorList>
            <person name="Ning Y."/>
            <person name="Dai R."/>
            <person name="Xiao M."/>
            <person name="Xu Y."/>
            <person name="Yan Q."/>
            <person name="Zhang L."/>
        </authorList>
    </citation>
    <scope>NUCLEOTIDE SEQUENCE [LARGE SCALE GENOMIC DNA]</scope>
    <source>
        <strain evidence="9 10">19XY460</strain>
    </source>
</reference>
<dbReference type="RefSeq" id="XP_062878279.1">
    <property type="nucleotide sequence ID" value="XM_063022209.1"/>
</dbReference>
<dbReference type="KEGG" id="asau:88174297"/>
<dbReference type="SUPFAM" id="SSF48208">
    <property type="entry name" value="Six-hairpin glycosidases"/>
    <property type="match status" value="1"/>
</dbReference>
<evidence type="ECO:0000256" key="5">
    <source>
        <dbReference type="ARBA" id="ARBA00023180"/>
    </source>
</evidence>
<dbReference type="GO" id="GO:0004555">
    <property type="term" value="F:alpha,alpha-trehalase activity"/>
    <property type="evidence" value="ECO:0007669"/>
    <property type="project" value="UniProtKB-EC"/>
</dbReference>
<sequence>MILLPVLFLSTVAAGFTSTEHYNKLLNTHDNRHIFAQLQYSEKAFFDAESNIVGTLNFVKHHQFQSQPYVANGYIGARIPNLGHGFAYDLLSNTTQSSPEDLNNGWPLFNRRYSGAFVAGFYNLQQETKGSNFPWLSQYGLDSTISSIPQWTTLSIKSADDHELDPALPSEAWGKVSNYSQTLSFEDGIVSTLYVWMDSLHLRYNVSANKEHINVGTVTLEIFNPSEEATYMTITDVLDFETSHDCKLHSLGSVKDGIFIMFSPVNVKNVYGAISSRLSTLANHTSDTESDSASFMKIKNNLRVDIGPKESILVRKTVGIVTSDLDPLKYTLANSVLGAATQAATKHTHENLVTSNKKRWDFNLGRSLKVHFPDDALLTLAARSSLYHLHSNTRHDAEGLTSALGVSGLSSDSYGGQVFWDTDLWMLLGILPFDPQISKSLLNYRLHTHQQAIANIQSPSNPFSLSHGAIYPWTSGRYGNCTATGPCFDYEYHVNTAIAHSAFNLYLSGAVDEKYLRDEIFPLVNDAAQFYSTYVVFNDTLGKYTSHNLTDPDEFANHIDNGAYTNVAISNTIEWAAIIAEHLDMEVPPIYRHIPGNMHIPTSPDDDRVILEYSGMPASVAVKQADVVMMTYPLNYDYDSEAQAQANLDYYAMEQVSTGPAMTFPIFSIVASETLDSGCSSESFLMKSVQPYLRGPFAQFLEQSNDNFESNGGTNPAFPFLTANGGFLQAILRGLLGMRYGHESVNGKLRRFLQFKAHELSSIPKGVFIPEIVYMNQTLALNLSSKALTITNTGSIDDSNDSLGIIDLKVFTGPNEFVKTNLKPHETKKFELLSRKKARVHSLTECGCAAFTNINAGKAGDVTLLMHDGSNSTRWKAGQSSTSKILIDLKQKKKVKAGLINWGSLPPKTLKIHSEKAKTDVTYSKFNNSLDLLAEVSFGSNSGNKSWKQGDMFNKILEKSVEINAPYNETEYLQIKPVNRHNTTEFVLPSDTATRFLIVEINGLHDENVEGGAEIYSIDLF</sequence>
<keyword evidence="6" id="KW-0732">Signal</keyword>
<evidence type="ECO:0000313" key="10">
    <source>
        <dbReference type="Proteomes" id="UP001338582"/>
    </source>
</evidence>
<dbReference type="Pfam" id="PF03636">
    <property type="entry name" value="Glyco_hydro_65N"/>
    <property type="match status" value="1"/>
</dbReference>
<comment type="catalytic activity">
    <reaction evidence="1">
        <text>alpha,alpha-trehalose + H2O = alpha-D-glucose + beta-D-glucose</text>
        <dbReference type="Rhea" id="RHEA:32675"/>
        <dbReference type="ChEBI" id="CHEBI:15377"/>
        <dbReference type="ChEBI" id="CHEBI:15903"/>
        <dbReference type="ChEBI" id="CHEBI:16551"/>
        <dbReference type="ChEBI" id="CHEBI:17925"/>
        <dbReference type="EC" id="3.2.1.28"/>
    </reaction>
</comment>
<organism evidence="9 10">
    <name type="scientific">Australozyma saopauloensis</name>
    <dbReference type="NCBI Taxonomy" id="291208"/>
    <lineage>
        <taxon>Eukaryota</taxon>
        <taxon>Fungi</taxon>
        <taxon>Dikarya</taxon>
        <taxon>Ascomycota</taxon>
        <taxon>Saccharomycotina</taxon>
        <taxon>Pichiomycetes</taxon>
        <taxon>Metschnikowiaceae</taxon>
        <taxon>Australozyma</taxon>
    </lineage>
</organism>
<accession>A0AAX4HC73</accession>
<dbReference type="InterPro" id="IPR012341">
    <property type="entry name" value="6hp_glycosidase-like_sf"/>
</dbReference>
<dbReference type="Pfam" id="PF03632">
    <property type="entry name" value="Glyco_hydro_65m"/>
    <property type="match status" value="1"/>
</dbReference>
<evidence type="ECO:0000256" key="4">
    <source>
        <dbReference type="ARBA" id="ARBA00022801"/>
    </source>
</evidence>
<dbReference type="InterPro" id="IPR011013">
    <property type="entry name" value="Gal_mutarotase_sf_dom"/>
</dbReference>
<keyword evidence="5" id="KW-0325">Glycoprotein</keyword>
<dbReference type="InterPro" id="IPR037018">
    <property type="entry name" value="GH65_N"/>
</dbReference>
<evidence type="ECO:0000256" key="3">
    <source>
        <dbReference type="ARBA" id="ARBA00012757"/>
    </source>
</evidence>
<dbReference type="PANTHER" id="PTHR11051:SF8">
    <property type="entry name" value="PROTEIN-GLUCOSYLGALACTOSYLHYDROXYLYSINE GLUCOSIDASE"/>
    <property type="match status" value="1"/>
</dbReference>
<feature type="chain" id="PRO_5043960133" description="alpha,alpha-trehalase" evidence="6">
    <location>
        <begin position="20"/>
        <end position="1021"/>
    </location>
</feature>
<evidence type="ECO:0000256" key="1">
    <source>
        <dbReference type="ARBA" id="ARBA00001576"/>
    </source>
</evidence>
<feature type="domain" description="Glycoside hydrolase family 65 central catalytic" evidence="7">
    <location>
        <begin position="384"/>
        <end position="585"/>
    </location>
</feature>
<feature type="domain" description="Glycoside hydrolase family 65 N-terminal" evidence="8">
    <location>
        <begin position="60"/>
        <end position="324"/>
    </location>
</feature>
<feature type="signal peptide" evidence="6">
    <location>
        <begin position="1"/>
        <end position="19"/>
    </location>
</feature>
<dbReference type="GO" id="GO:0005993">
    <property type="term" value="P:trehalose catabolic process"/>
    <property type="evidence" value="ECO:0007669"/>
    <property type="project" value="TreeGrafter"/>
</dbReference>
<protein>
    <recommendedName>
        <fullName evidence="3">alpha,alpha-trehalase</fullName>
        <ecNumber evidence="3">3.2.1.28</ecNumber>
    </recommendedName>
</protein>
<dbReference type="Proteomes" id="UP001338582">
    <property type="component" value="Chromosome 4"/>
</dbReference>
<evidence type="ECO:0000259" key="8">
    <source>
        <dbReference type="Pfam" id="PF03636"/>
    </source>
</evidence>
<dbReference type="GO" id="GO:0009277">
    <property type="term" value="C:fungal-type cell wall"/>
    <property type="evidence" value="ECO:0007669"/>
    <property type="project" value="TreeGrafter"/>
</dbReference>
<evidence type="ECO:0000256" key="6">
    <source>
        <dbReference type="SAM" id="SignalP"/>
    </source>
</evidence>
<keyword evidence="10" id="KW-1185">Reference proteome</keyword>
<name>A0AAX4HC73_9ASCO</name>
<dbReference type="FunFam" id="1.50.10.10:FF:000032">
    <property type="entry name" value="Vacuolar acid trehalase"/>
    <property type="match status" value="1"/>
</dbReference>
<keyword evidence="4" id="KW-0378">Hydrolase</keyword>
<dbReference type="InterPro" id="IPR005195">
    <property type="entry name" value="Glyco_hydro_65_M"/>
</dbReference>
<dbReference type="SUPFAM" id="SSF74650">
    <property type="entry name" value="Galactose mutarotase-like"/>
    <property type="match status" value="1"/>
</dbReference>
<dbReference type="Gene3D" id="2.70.98.40">
    <property type="entry name" value="Glycoside hydrolase, family 65, N-terminal domain"/>
    <property type="match status" value="1"/>
</dbReference>
<dbReference type="InterPro" id="IPR008928">
    <property type="entry name" value="6-hairpin_glycosidase_sf"/>
</dbReference>
<dbReference type="PANTHER" id="PTHR11051">
    <property type="entry name" value="GLYCOSYL HYDROLASE-RELATED"/>
    <property type="match status" value="1"/>
</dbReference>
<dbReference type="EC" id="3.2.1.28" evidence="3"/>
<dbReference type="GO" id="GO:0030246">
    <property type="term" value="F:carbohydrate binding"/>
    <property type="evidence" value="ECO:0007669"/>
    <property type="project" value="InterPro"/>
</dbReference>
<evidence type="ECO:0000256" key="2">
    <source>
        <dbReference type="ARBA" id="ARBA00006768"/>
    </source>
</evidence>
<gene>
    <name evidence="9" type="ORF">PUMCH_003233</name>
</gene>
<dbReference type="Gene3D" id="1.50.10.10">
    <property type="match status" value="1"/>
</dbReference>